<protein>
    <submittedName>
        <fullName evidence="3">Uncharacterized protein</fullName>
    </submittedName>
</protein>
<keyword evidence="4" id="KW-1185">Reference proteome</keyword>
<feature type="coiled-coil region" evidence="1">
    <location>
        <begin position="142"/>
        <end position="187"/>
    </location>
</feature>
<keyword evidence="2" id="KW-0472">Membrane</keyword>
<accession>A0ABR6PFW1</accession>
<feature type="transmembrane region" description="Helical" evidence="2">
    <location>
        <begin position="12"/>
        <end position="32"/>
    </location>
</feature>
<evidence type="ECO:0000313" key="3">
    <source>
        <dbReference type="EMBL" id="MBB6043616.1"/>
    </source>
</evidence>
<evidence type="ECO:0000256" key="1">
    <source>
        <dbReference type="SAM" id="Coils"/>
    </source>
</evidence>
<keyword evidence="2" id="KW-1133">Transmembrane helix</keyword>
<keyword evidence="2" id="KW-0812">Transmembrane</keyword>
<comment type="caution">
    <text evidence="3">The sequence shown here is derived from an EMBL/GenBank/DDBJ whole genome shotgun (WGS) entry which is preliminary data.</text>
</comment>
<dbReference type="EMBL" id="JACHFG010000026">
    <property type="protein sequence ID" value="MBB6043616.1"/>
    <property type="molecule type" value="Genomic_DNA"/>
</dbReference>
<gene>
    <name evidence="3" type="ORF">HNP68_001238</name>
</gene>
<evidence type="ECO:0000256" key="2">
    <source>
        <dbReference type="SAM" id="Phobius"/>
    </source>
</evidence>
<sequence>MKEISGVNYDYNVFLTIFMIVVPAIFFSMMINKSYEHSKAQGKIERSTLKMQMLLLLLCAFATQIPSTWYSFEDIFTKSYEIEITDLKNQILEELQNKKNFIKAKKEDLLTQKKRTSDLINKRLSNIENLEDKQLDLDPSNYKTMINNIQKKINEIKKENENLSEKIDNIEREFGKLDNELLNFVKEKKEEVVRMQGFYALFGNSSLINRKNYVERFRAWAFLILSGALDFFIGKLLTSIYRARKKYAEEIKQQSKLINENTNNMKLNIDLLASSSEGLVDFSKKSTIQNDTDAYTFNKELFNAIDFICTYLEDNQSTIYSIVKICNKSGKTESFVRRNINLLIKFNLIYLKKRRYILNVREVLQLKRIMEKSNNEKLKTLLSEYKFPTLLTV</sequence>
<dbReference type="RefSeq" id="WP_183221476.1">
    <property type="nucleotide sequence ID" value="NZ_JACHFG010000026.1"/>
</dbReference>
<evidence type="ECO:0000313" key="4">
    <source>
        <dbReference type="Proteomes" id="UP000555838"/>
    </source>
</evidence>
<feature type="transmembrane region" description="Helical" evidence="2">
    <location>
        <begin position="217"/>
        <end position="237"/>
    </location>
</feature>
<keyword evidence="1" id="KW-0175">Coiled coil</keyword>
<reference evidence="3 4" key="1">
    <citation type="submission" date="2020-08" db="EMBL/GenBank/DDBJ databases">
        <title>Genomic Encyclopedia of Type Strains, Phase IV (KMG-IV): sequencing the most valuable type-strain genomes for metagenomic binning, comparative biology and taxonomic classification.</title>
        <authorList>
            <person name="Goeker M."/>
        </authorList>
    </citation>
    <scope>NUCLEOTIDE SEQUENCE [LARGE SCALE GENOMIC DNA]</scope>
    <source>
        <strain evidence="3 4">DSM 24625</strain>
    </source>
</reference>
<proteinExistence type="predicted"/>
<feature type="transmembrane region" description="Helical" evidence="2">
    <location>
        <begin position="53"/>
        <end position="72"/>
    </location>
</feature>
<dbReference type="Proteomes" id="UP000555838">
    <property type="component" value="Unassembled WGS sequence"/>
</dbReference>
<organism evidence="3 4">
    <name type="scientific">Borreliella yangtzensis</name>
    <dbReference type="NCBI Taxonomy" id="683292"/>
    <lineage>
        <taxon>Bacteria</taxon>
        <taxon>Pseudomonadati</taxon>
        <taxon>Spirochaetota</taxon>
        <taxon>Spirochaetia</taxon>
        <taxon>Spirochaetales</taxon>
        <taxon>Borreliaceae</taxon>
        <taxon>Borreliella</taxon>
    </lineage>
</organism>
<name>A0ABR6PFW1_9SPIR</name>